<reference evidence="4 5" key="1">
    <citation type="submission" date="2012-03" db="EMBL/GenBank/DDBJ databases">
        <authorList>
            <person name="Harkins D.M."/>
            <person name="Madupu R."/>
            <person name="Durkin A.S."/>
            <person name="Torralba M."/>
            <person name="Methe B."/>
            <person name="Sutton G.G."/>
            <person name="Nelson K.E."/>
        </authorList>
    </citation>
    <scope>NUCLEOTIDE SEQUENCE [LARGE SCALE GENOMIC DNA]</scope>
    <source>
        <strain evidence="4 5">CCUG 2042</strain>
    </source>
</reference>
<dbReference type="Pfam" id="PF00300">
    <property type="entry name" value="His_Phos_1"/>
    <property type="match status" value="1"/>
</dbReference>
<evidence type="ECO:0000256" key="2">
    <source>
        <dbReference type="PIRSR" id="PIRSR613078-1"/>
    </source>
</evidence>
<dbReference type="PATRIC" id="fig|1095749.3.peg.378"/>
<proteinExistence type="predicted"/>
<gene>
    <name evidence="4" type="ORF">HMPREF1052_0144</name>
</gene>
<dbReference type="Gene3D" id="3.40.50.1240">
    <property type="entry name" value="Phosphoglycerate mutase-like"/>
    <property type="match status" value="1"/>
</dbReference>
<dbReference type="PANTHER" id="PTHR46517:SF1">
    <property type="entry name" value="FRUCTOSE-2,6-BISPHOSPHATASE TIGAR"/>
    <property type="match status" value="1"/>
</dbReference>
<dbReference type="InterPro" id="IPR029033">
    <property type="entry name" value="His_PPase_superfam"/>
</dbReference>
<dbReference type="EMBL" id="AJSX01000007">
    <property type="protein sequence ID" value="EIJ71474.1"/>
    <property type="molecule type" value="Genomic_DNA"/>
</dbReference>
<dbReference type="PANTHER" id="PTHR46517">
    <property type="entry name" value="FRUCTOSE-2,6-BISPHOSPHATASE TIGAR"/>
    <property type="match status" value="1"/>
</dbReference>
<dbReference type="InterPro" id="IPR051695">
    <property type="entry name" value="Phosphoglycerate_Mutase"/>
</dbReference>
<accession>I3DID1</accession>
<protein>
    <submittedName>
        <fullName evidence="4">Histidine phosphatase superfamily (Branch 1)</fullName>
    </submittedName>
</protein>
<evidence type="ECO:0000313" key="4">
    <source>
        <dbReference type="EMBL" id="EIJ71474.1"/>
    </source>
</evidence>
<feature type="binding site" evidence="3">
    <location>
        <begin position="11"/>
        <end position="18"/>
    </location>
    <ligand>
        <name>substrate</name>
    </ligand>
</feature>
<dbReference type="eggNOG" id="COG0406">
    <property type="taxonomic scope" value="Bacteria"/>
</dbReference>
<comment type="caution">
    <text evidence="4">The sequence shown here is derived from an EMBL/GenBank/DDBJ whole genome shotgun (WGS) entry which is preliminary data.</text>
</comment>
<dbReference type="GO" id="GO:0043456">
    <property type="term" value="P:regulation of pentose-phosphate shunt"/>
    <property type="evidence" value="ECO:0007669"/>
    <property type="project" value="TreeGrafter"/>
</dbReference>
<evidence type="ECO:0000313" key="5">
    <source>
        <dbReference type="Proteomes" id="UP000006457"/>
    </source>
</evidence>
<dbReference type="GO" id="GO:0045820">
    <property type="term" value="P:negative regulation of glycolytic process"/>
    <property type="evidence" value="ECO:0007669"/>
    <property type="project" value="TreeGrafter"/>
</dbReference>
<dbReference type="GO" id="GO:0005829">
    <property type="term" value="C:cytosol"/>
    <property type="evidence" value="ECO:0007669"/>
    <property type="project" value="TreeGrafter"/>
</dbReference>
<dbReference type="RefSeq" id="WP_005759023.1">
    <property type="nucleotide sequence ID" value="NZ_AJSX01000007.1"/>
</dbReference>
<feature type="active site" description="Proton donor/acceptor" evidence="2">
    <location>
        <position position="85"/>
    </location>
</feature>
<evidence type="ECO:0000256" key="1">
    <source>
        <dbReference type="ARBA" id="ARBA00022801"/>
    </source>
</evidence>
<dbReference type="OrthoDB" id="9781415at2"/>
<feature type="active site" description="Tele-phosphohistidine intermediate" evidence="2">
    <location>
        <position position="12"/>
    </location>
</feature>
<evidence type="ECO:0000256" key="3">
    <source>
        <dbReference type="PIRSR" id="PIRSR613078-2"/>
    </source>
</evidence>
<dbReference type="GO" id="GO:0004331">
    <property type="term" value="F:fructose-2,6-bisphosphate 2-phosphatase activity"/>
    <property type="evidence" value="ECO:0007669"/>
    <property type="project" value="TreeGrafter"/>
</dbReference>
<organism evidence="4 5">
    <name type="scientific">Pasteurella bettyae CCUG 2042</name>
    <dbReference type="NCBI Taxonomy" id="1095749"/>
    <lineage>
        <taxon>Bacteria</taxon>
        <taxon>Pseudomonadati</taxon>
        <taxon>Pseudomonadota</taxon>
        <taxon>Gammaproteobacteria</taxon>
        <taxon>Pasteurellales</taxon>
        <taxon>Pasteurellaceae</taxon>
        <taxon>Pasteurella</taxon>
    </lineage>
</organism>
<dbReference type="CDD" id="cd07067">
    <property type="entry name" value="HP_PGM_like"/>
    <property type="match status" value="1"/>
</dbReference>
<dbReference type="AlphaFoldDB" id="I3DID1"/>
<keyword evidence="1" id="KW-0378">Hydrolase</keyword>
<dbReference type="Proteomes" id="UP000006457">
    <property type="component" value="Unassembled WGS sequence"/>
</dbReference>
<dbReference type="SUPFAM" id="SSF53254">
    <property type="entry name" value="Phosphoglycerate mutase-like"/>
    <property type="match status" value="1"/>
</dbReference>
<dbReference type="InterPro" id="IPR013078">
    <property type="entry name" value="His_Pase_superF_clade-1"/>
</dbReference>
<name>I3DID1_9PAST</name>
<dbReference type="SMART" id="SM00855">
    <property type="entry name" value="PGAM"/>
    <property type="match status" value="1"/>
</dbReference>
<feature type="binding site" evidence="3">
    <location>
        <position position="61"/>
    </location>
    <ligand>
        <name>substrate</name>
    </ligand>
</feature>
<sequence>MKKELRLYLIRHGRTLWNDQGLMQGWGNSALTEQGIRGAKLTGKALANVPFIAAYSSCLQRTIDTANHILSHRDVPLFQHQGLNEHFFGSWEGVSTETIRHTEEFQQMLHDPVNYMARTNGGETWEVFTNRVIKAIQDIIKIHNEGNILIVSHGHTVRLLMALFAGSTWQNHREEGRSVSMLNTAINIVRYVQQDNESEGQFIIEKINDDEHLK</sequence>
<keyword evidence="5" id="KW-1185">Reference proteome</keyword>